<dbReference type="SUPFAM" id="SSF54236">
    <property type="entry name" value="Ubiquitin-like"/>
    <property type="match status" value="1"/>
</dbReference>
<dbReference type="InterPro" id="IPR029071">
    <property type="entry name" value="Ubiquitin-like_domsf"/>
</dbReference>
<dbReference type="InterPro" id="IPR036249">
    <property type="entry name" value="Thioredoxin-like_sf"/>
</dbReference>
<feature type="domain" description="UBX" evidence="3">
    <location>
        <begin position="200"/>
        <end position="276"/>
    </location>
</feature>
<feature type="domain" description="Thioredoxin" evidence="4">
    <location>
        <begin position="1"/>
        <end position="121"/>
    </location>
</feature>
<dbReference type="PROSITE" id="PS50033">
    <property type="entry name" value="UBX"/>
    <property type="match status" value="1"/>
</dbReference>
<evidence type="ECO:0000313" key="6">
    <source>
        <dbReference type="Proteomes" id="UP000696485"/>
    </source>
</evidence>
<feature type="compositionally biased region" description="Low complexity" evidence="2">
    <location>
        <begin position="107"/>
        <end position="123"/>
    </location>
</feature>
<dbReference type="SUPFAM" id="SSF52833">
    <property type="entry name" value="Thioredoxin-like"/>
    <property type="match status" value="1"/>
</dbReference>
<evidence type="ECO:0000313" key="5">
    <source>
        <dbReference type="EMBL" id="KAF9326752.1"/>
    </source>
</evidence>
<dbReference type="InterPro" id="IPR013766">
    <property type="entry name" value="Thioredoxin_domain"/>
</dbReference>
<dbReference type="Pfam" id="PF00789">
    <property type="entry name" value="UBX"/>
    <property type="match status" value="1"/>
</dbReference>
<proteinExistence type="predicted"/>
<evidence type="ECO:0008006" key="7">
    <source>
        <dbReference type="Google" id="ProtNLM"/>
    </source>
</evidence>
<dbReference type="InterPro" id="IPR017937">
    <property type="entry name" value="Thioredoxin_CS"/>
</dbReference>
<dbReference type="PROSITE" id="PS00194">
    <property type="entry name" value="THIOREDOXIN_1"/>
    <property type="match status" value="1"/>
</dbReference>
<dbReference type="PANTHER" id="PTHR46115">
    <property type="entry name" value="THIOREDOXIN-LIKE PROTEIN 1"/>
    <property type="match status" value="1"/>
</dbReference>
<dbReference type="SMART" id="SM00166">
    <property type="entry name" value="UBX"/>
    <property type="match status" value="1"/>
</dbReference>
<dbReference type="PROSITE" id="PS51352">
    <property type="entry name" value="THIOREDOXIN_2"/>
    <property type="match status" value="1"/>
</dbReference>
<feature type="region of interest" description="Disordered" evidence="2">
    <location>
        <begin position="107"/>
        <end position="138"/>
    </location>
</feature>
<organism evidence="5 6">
    <name type="scientific">Podila minutissima</name>
    <dbReference type="NCBI Taxonomy" id="64525"/>
    <lineage>
        <taxon>Eukaryota</taxon>
        <taxon>Fungi</taxon>
        <taxon>Fungi incertae sedis</taxon>
        <taxon>Mucoromycota</taxon>
        <taxon>Mortierellomycotina</taxon>
        <taxon>Mortierellomycetes</taxon>
        <taxon>Mortierellales</taxon>
        <taxon>Mortierellaceae</taxon>
        <taxon>Podila</taxon>
    </lineage>
</organism>
<dbReference type="Pfam" id="PF00085">
    <property type="entry name" value="Thioredoxin"/>
    <property type="match status" value="1"/>
</dbReference>
<dbReference type="CDD" id="cd01767">
    <property type="entry name" value="UBX"/>
    <property type="match status" value="1"/>
</dbReference>
<evidence type="ECO:0000259" key="4">
    <source>
        <dbReference type="PROSITE" id="PS51352"/>
    </source>
</evidence>
<accession>A0A9P5SDX5</accession>
<sequence>MKSISSQAELNSTLSSAGSRLVVVDFFATWCGPCKTLAPILDGLERKHTSTIFAKVDVDVAQDCSRSYSVTSMPTILFFKNKSEVGRVVGVDVGKIQSYIKSYEGGSSFSGSGQTLGGSSSSGNKLAKAAPDSRKKGNLDNVPYHSRLWTAMGHLSSGILSFCRKCLQSLAIVATSAKTGLIGDQPPKEIETVEGPGGECQIQVRLLDGSSIRGDFEPTHTLKQVHDFVQANLDARRTKAPGFKLMTNFPKTVYAGEELNQTLEEAKLTPRAQLIVIA</sequence>
<comment type="caution">
    <text evidence="5">The sequence shown here is derived from an EMBL/GenBank/DDBJ whole genome shotgun (WGS) entry which is preliminary data.</text>
</comment>
<dbReference type="Gene3D" id="3.10.20.90">
    <property type="entry name" value="Phosphatidylinositol 3-kinase Catalytic Subunit, Chain A, domain 1"/>
    <property type="match status" value="1"/>
</dbReference>
<dbReference type="PRINTS" id="PR00421">
    <property type="entry name" value="THIOREDOXIN"/>
</dbReference>
<dbReference type="InterPro" id="IPR001012">
    <property type="entry name" value="UBX_dom"/>
</dbReference>
<name>A0A9P5SDX5_9FUNG</name>
<dbReference type="CDD" id="cd02947">
    <property type="entry name" value="TRX_family"/>
    <property type="match status" value="1"/>
</dbReference>
<dbReference type="AlphaFoldDB" id="A0A9P5SDX5"/>
<dbReference type="Gene3D" id="3.40.30.10">
    <property type="entry name" value="Glutaredoxin"/>
    <property type="match status" value="1"/>
</dbReference>
<gene>
    <name evidence="5" type="ORF">BG006_009866</name>
</gene>
<protein>
    <recommendedName>
        <fullName evidence="7">Thioredoxin-like protein</fullName>
    </recommendedName>
</protein>
<dbReference type="Proteomes" id="UP000696485">
    <property type="component" value="Unassembled WGS sequence"/>
</dbReference>
<keyword evidence="6" id="KW-1185">Reference proteome</keyword>
<evidence type="ECO:0000259" key="3">
    <source>
        <dbReference type="PROSITE" id="PS50033"/>
    </source>
</evidence>
<reference evidence="5" key="1">
    <citation type="journal article" date="2020" name="Fungal Divers.">
        <title>Resolving the Mortierellaceae phylogeny through synthesis of multi-gene phylogenetics and phylogenomics.</title>
        <authorList>
            <person name="Vandepol N."/>
            <person name="Liber J."/>
            <person name="Desiro A."/>
            <person name="Na H."/>
            <person name="Kennedy M."/>
            <person name="Barry K."/>
            <person name="Grigoriev I.V."/>
            <person name="Miller A.N."/>
            <person name="O'Donnell K."/>
            <person name="Stajich J.E."/>
            <person name="Bonito G."/>
        </authorList>
    </citation>
    <scope>NUCLEOTIDE SEQUENCE</scope>
    <source>
        <strain evidence="5">NVP1</strain>
    </source>
</reference>
<evidence type="ECO:0000256" key="1">
    <source>
        <dbReference type="ARBA" id="ARBA00023157"/>
    </source>
</evidence>
<evidence type="ECO:0000256" key="2">
    <source>
        <dbReference type="SAM" id="MobiDB-lite"/>
    </source>
</evidence>
<dbReference type="EMBL" id="JAAAUY010000740">
    <property type="protein sequence ID" value="KAF9326752.1"/>
    <property type="molecule type" value="Genomic_DNA"/>
</dbReference>
<keyword evidence="1" id="KW-1015">Disulfide bond</keyword>